<dbReference type="Proteomes" id="UP001057580">
    <property type="component" value="Chromosome"/>
</dbReference>
<keyword evidence="1" id="KW-0472">Membrane</keyword>
<reference evidence="2" key="1">
    <citation type="submission" date="2022-09" db="EMBL/GenBank/DDBJ databases">
        <title>Diverse halophilic archaea isolated from saline environments.</title>
        <authorList>
            <person name="Cui H.-L."/>
        </authorList>
    </citation>
    <scope>NUCLEOTIDE SEQUENCE</scope>
    <source>
        <strain evidence="2">ZS-35-S2</strain>
    </source>
</reference>
<dbReference type="KEGG" id="ssai:N0B31_20905"/>
<sequence length="189" mass="20257">MNTHVDSETRRERPAAGARYLPPYGPVDALLGYVLFYLVVDRVTPTVVAVAADIFPDVAPSAVQFALAAFLWFVLVVTTIDQLRRQLAALGLGSHDEVDPDPASRSPPSEPMALVCLLGVVLGGAVAWLSFDRGLEAVVTVVDSLVRLDVGSLLVVDLVVLLVFFVGYGVATWSLDRLVVGGLRWALTD</sequence>
<evidence type="ECO:0000313" key="3">
    <source>
        <dbReference type="Proteomes" id="UP001057580"/>
    </source>
</evidence>
<dbReference type="AlphaFoldDB" id="A0A9E7R2L2"/>
<dbReference type="RefSeq" id="WP_260593589.1">
    <property type="nucleotide sequence ID" value="NZ_CP104003.1"/>
</dbReference>
<keyword evidence="3" id="KW-1185">Reference proteome</keyword>
<feature type="transmembrane region" description="Helical" evidence="1">
    <location>
        <begin position="60"/>
        <end position="80"/>
    </location>
</feature>
<name>A0A9E7R2L2_9EURY</name>
<feature type="transmembrane region" description="Helical" evidence="1">
    <location>
        <begin position="151"/>
        <end position="175"/>
    </location>
</feature>
<dbReference type="EMBL" id="CP104003">
    <property type="protein sequence ID" value="UWM54569.1"/>
    <property type="molecule type" value="Genomic_DNA"/>
</dbReference>
<evidence type="ECO:0000313" key="2">
    <source>
        <dbReference type="EMBL" id="UWM54569.1"/>
    </source>
</evidence>
<keyword evidence="1" id="KW-1133">Transmembrane helix</keyword>
<evidence type="ECO:0000256" key="1">
    <source>
        <dbReference type="SAM" id="Phobius"/>
    </source>
</evidence>
<dbReference type="GeneID" id="74944937"/>
<feature type="transmembrane region" description="Helical" evidence="1">
    <location>
        <begin position="21"/>
        <end position="40"/>
    </location>
</feature>
<protein>
    <submittedName>
        <fullName evidence="2">Uncharacterized protein</fullName>
    </submittedName>
</protein>
<organism evidence="2 3">
    <name type="scientific">Salinirubellus salinus</name>
    <dbReference type="NCBI Taxonomy" id="1364945"/>
    <lineage>
        <taxon>Archaea</taxon>
        <taxon>Methanobacteriati</taxon>
        <taxon>Methanobacteriota</taxon>
        <taxon>Stenosarchaea group</taxon>
        <taxon>Halobacteria</taxon>
        <taxon>Halobacteriales</taxon>
        <taxon>Natronomonadaceae</taxon>
        <taxon>Salinirubellus</taxon>
    </lineage>
</organism>
<gene>
    <name evidence="2" type="ORF">N0B31_20905</name>
</gene>
<keyword evidence="1" id="KW-0812">Transmembrane</keyword>
<accession>A0A9E7R2L2</accession>
<proteinExistence type="predicted"/>
<feature type="transmembrane region" description="Helical" evidence="1">
    <location>
        <begin position="112"/>
        <end position="131"/>
    </location>
</feature>